<comment type="subcellular location">
    <subcellularLocation>
        <location evidence="1">Secreted</location>
    </subcellularLocation>
</comment>
<feature type="domain" description="AA1-like" evidence="7">
    <location>
        <begin position="27"/>
        <end position="141"/>
    </location>
</feature>
<dbReference type="RefSeq" id="XP_060409540.1">
    <property type="nucleotide sequence ID" value="XM_060561990.1"/>
</dbReference>
<evidence type="ECO:0000313" key="8">
    <source>
        <dbReference type="EMBL" id="KAK1573978.1"/>
    </source>
</evidence>
<evidence type="ECO:0000313" key="9">
    <source>
        <dbReference type="Proteomes" id="UP001230504"/>
    </source>
</evidence>
<evidence type="ECO:0000259" key="7">
    <source>
        <dbReference type="PROSITE" id="PS51895"/>
    </source>
</evidence>
<dbReference type="InterPro" id="IPR032382">
    <property type="entry name" value="AltA1"/>
</dbReference>
<feature type="chain" id="PRO_5042173429" description="AA1-like domain-containing protein" evidence="6">
    <location>
        <begin position="19"/>
        <end position="147"/>
    </location>
</feature>
<name>A0AAD8PQ71_9PEZI</name>
<reference evidence="8" key="1">
    <citation type="submission" date="2021-06" db="EMBL/GenBank/DDBJ databases">
        <title>Comparative genomics, transcriptomics and evolutionary studies reveal genomic signatures of adaptation to plant cell wall in hemibiotrophic fungi.</title>
        <authorList>
            <consortium name="DOE Joint Genome Institute"/>
            <person name="Baroncelli R."/>
            <person name="Diaz J.F."/>
            <person name="Benocci T."/>
            <person name="Peng M."/>
            <person name="Battaglia E."/>
            <person name="Haridas S."/>
            <person name="Andreopoulos W."/>
            <person name="Labutti K."/>
            <person name="Pangilinan J."/>
            <person name="Floch G.L."/>
            <person name="Makela M.R."/>
            <person name="Henrissat B."/>
            <person name="Grigoriev I.V."/>
            <person name="Crouch J.A."/>
            <person name="De Vries R.P."/>
            <person name="Sukno S.A."/>
            <person name="Thon M.R."/>
        </authorList>
    </citation>
    <scope>NUCLEOTIDE SEQUENCE</scope>
    <source>
        <strain evidence="8">CBS 125086</strain>
    </source>
</reference>
<evidence type="ECO:0000256" key="6">
    <source>
        <dbReference type="SAM" id="SignalP"/>
    </source>
</evidence>
<dbReference type="CDD" id="cd12798">
    <property type="entry name" value="Alt_A1"/>
    <property type="match status" value="1"/>
</dbReference>
<accession>A0AAD8PQ71</accession>
<keyword evidence="4" id="KW-1015">Disulfide bond</keyword>
<organism evidence="8 9">
    <name type="scientific">Colletotrichum navitas</name>
    <dbReference type="NCBI Taxonomy" id="681940"/>
    <lineage>
        <taxon>Eukaryota</taxon>
        <taxon>Fungi</taxon>
        <taxon>Dikarya</taxon>
        <taxon>Ascomycota</taxon>
        <taxon>Pezizomycotina</taxon>
        <taxon>Sordariomycetes</taxon>
        <taxon>Hypocreomycetidae</taxon>
        <taxon>Glomerellales</taxon>
        <taxon>Glomerellaceae</taxon>
        <taxon>Colletotrichum</taxon>
        <taxon>Colletotrichum graminicola species complex</taxon>
    </lineage>
</organism>
<dbReference type="Proteomes" id="UP001230504">
    <property type="component" value="Unassembled WGS sequence"/>
</dbReference>
<evidence type="ECO:0000256" key="2">
    <source>
        <dbReference type="ARBA" id="ARBA00022525"/>
    </source>
</evidence>
<comment type="caution">
    <text evidence="8">The sequence shown here is derived from an EMBL/GenBank/DDBJ whole genome shotgun (WGS) entry which is preliminary data.</text>
</comment>
<comment type="caution">
    <text evidence="5">Lacks conserved residue(s) required for the propagation of feature annotation.</text>
</comment>
<dbReference type="PROSITE" id="PS51895">
    <property type="entry name" value="AA1"/>
    <property type="match status" value="1"/>
</dbReference>
<dbReference type="GO" id="GO:0005576">
    <property type="term" value="C:extracellular region"/>
    <property type="evidence" value="ECO:0007669"/>
    <property type="project" value="UniProtKB-SubCell"/>
</dbReference>
<dbReference type="EMBL" id="JAHLJV010000082">
    <property type="protein sequence ID" value="KAK1573978.1"/>
    <property type="molecule type" value="Genomic_DNA"/>
</dbReference>
<dbReference type="AlphaFoldDB" id="A0AAD8PQ71"/>
<keyword evidence="3 6" id="KW-0732">Signal</keyword>
<evidence type="ECO:0000256" key="1">
    <source>
        <dbReference type="ARBA" id="ARBA00004613"/>
    </source>
</evidence>
<feature type="signal peptide" evidence="6">
    <location>
        <begin position="1"/>
        <end position="18"/>
    </location>
</feature>
<proteinExistence type="predicted"/>
<dbReference type="Pfam" id="PF16541">
    <property type="entry name" value="AltA1"/>
    <property type="match status" value="1"/>
</dbReference>
<keyword evidence="9" id="KW-1185">Reference proteome</keyword>
<gene>
    <name evidence="8" type="ORF">LY79DRAFT_615565</name>
</gene>
<evidence type="ECO:0000256" key="4">
    <source>
        <dbReference type="ARBA" id="ARBA00023157"/>
    </source>
</evidence>
<keyword evidence="2" id="KW-0964">Secreted</keyword>
<evidence type="ECO:0000256" key="3">
    <source>
        <dbReference type="ARBA" id="ARBA00022729"/>
    </source>
</evidence>
<dbReference type="Gene3D" id="2.40.350.20">
    <property type="match status" value="1"/>
</dbReference>
<dbReference type="GeneID" id="85446230"/>
<protein>
    <recommendedName>
        <fullName evidence="7">AA1-like domain-containing protein</fullName>
    </recommendedName>
</protein>
<evidence type="ECO:0000256" key="5">
    <source>
        <dbReference type="PROSITE-ProRule" id="PRU01243"/>
    </source>
</evidence>
<sequence length="147" mass="15279">MKFTLATVVALFGAAAIAAPTPQDGSAPSENIDISDLSVRREVNGTVTNVSFNLTGNDAKGLVCEGATGVPSNVLPCGDAKYRFSIEKGAEADYALRIYHEFAPAVGYWGQSDVFTYCHAGGLGTLLCNQVAPTTIVISSNPLPANP</sequence>